<evidence type="ECO:0008006" key="4">
    <source>
        <dbReference type="Google" id="ProtNLM"/>
    </source>
</evidence>
<evidence type="ECO:0000256" key="1">
    <source>
        <dbReference type="SAM" id="MobiDB-lite"/>
    </source>
</evidence>
<proteinExistence type="predicted"/>
<dbReference type="SUPFAM" id="SSF48403">
    <property type="entry name" value="Ankyrin repeat"/>
    <property type="match status" value="1"/>
</dbReference>
<feature type="region of interest" description="Disordered" evidence="1">
    <location>
        <begin position="424"/>
        <end position="464"/>
    </location>
</feature>
<dbReference type="EMBL" id="LSYV01000002">
    <property type="protein sequence ID" value="KXZ56902.1"/>
    <property type="molecule type" value="Genomic_DNA"/>
</dbReference>
<keyword evidence="3" id="KW-1185">Reference proteome</keyword>
<evidence type="ECO:0000313" key="3">
    <source>
        <dbReference type="Proteomes" id="UP000075714"/>
    </source>
</evidence>
<name>A0A150H4C0_GONPE</name>
<dbReference type="Proteomes" id="UP000075714">
    <property type="component" value="Unassembled WGS sequence"/>
</dbReference>
<dbReference type="GO" id="GO:0030149">
    <property type="term" value="P:sphingolipid catabolic process"/>
    <property type="evidence" value="ECO:0007669"/>
    <property type="project" value="TreeGrafter"/>
</dbReference>
<dbReference type="PANTHER" id="PTHR12393:SF6">
    <property type="entry name" value="SPHINGOMYELIN PHOSPHODIESTERASE 2"/>
    <property type="match status" value="1"/>
</dbReference>
<dbReference type="GO" id="GO:0005783">
    <property type="term" value="C:endoplasmic reticulum"/>
    <property type="evidence" value="ECO:0007669"/>
    <property type="project" value="TreeGrafter"/>
</dbReference>
<dbReference type="PANTHER" id="PTHR12393">
    <property type="entry name" value="SPHINGOMYELIN PHOSPHODIESTERASE RELATED"/>
    <property type="match status" value="1"/>
</dbReference>
<dbReference type="GO" id="GO:0046513">
    <property type="term" value="P:ceramide biosynthetic process"/>
    <property type="evidence" value="ECO:0007669"/>
    <property type="project" value="TreeGrafter"/>
</dbReference>
<dbReference type="AlphaFoldDB" id="A0A150H4C0"/>
<protein>
    <recommendedName>
        <fullName evidence="4">Ankyrin repeat domain-containing protein</fullName>
    </recommendedName>
</protein>
<dbReference type="Gene3D" id="1.25.40.20">
    <property type="entry name" value="Ankyrin repeat-containing domain"/>
    <property type="match status" value="1"/>
</dbReference>
<sequence length="502" mass="51329">MADGSGACSLAAAARAGHVHVCEWLLANGCPWGVHAAGEAAMGGHSGLMQLLLDRCPDAARLRDTELRGLMLAAVALGCDLATLHCLHGRWMDQEAHIQPGPADAAAAPPPPYQELSPQIKAKVVAAAAGSATPDWQAKLEWLEGRGYERCAAACERAASRVADGAERLAWLRDRGYPVGPEATSVAASAGNLAALRYLLAHGVRPGEAATRAAAAEGQLETLVVLTAAGCAMDDVALLLAAYNGHLHVVAWLVEALGPAVLQAPAAALLFAVAANGGSLELLAWLRDRGCPWGDASFVAAAGAGWVEALEWLADRGCPLPTGGGAFVAAGFNSDFATLRCLRRIGVPWGACGLAFTEAVYSEMRCQGCSRQVLDWMLAEGCPVDWERALAAAGQRRAGQGAAASAMAEWLAVQRDAGRGTVRGDAWDAAARRRPGGGRSGSRSGSRSGGGAVFSGGGDSGDDSSGLGGCGWVRRLGRLGRLGALFGGGCCFGSAAARGEPP</sequence>
<comment type="caution">
    <text evidence="2">The sequence shown here is derived from an EMBL/GenBank/DDBJ whole genome shotgun (WGS) entry which is preliminary data.</text>
</comment>
<organism evidence="2 3">
    <name type="scientific">Gonium pectorale</name>
    <name type="common">Green alga</name>
    <dbReference type="NCBI Taxonomy" id="33097"/>
    <lineage>
        <taxon>Eukaryota</taxon>
        <taxon>Viridiplantae</taxon>
        <taxon>Chlorophyta</taxon>
        <taxon>core chlorophytes</taxon>
        <taxon>Chlorophyceae</taxon>
        <taxon>CS clade</taxon>
        <taxon>Chlamydomonadales</taxon>
        <taxon>Volvocaceae</taxon>
        <taxon>Gonium</taxon>
    </lineage>
</organism>
<evidence type="ECO:0000313" key="2">
    <source>
        <dbReference type="EMBL" id="KXZ56902.1"/>
    </source>
</evidence>
<dbReference type="InterPro" id="IPR036770">
    <property type="entry name" value="Ankyrin_rpt-contain_sf"/>
</dbReference>
<gene>
    <name evidence="2" type="ORF">GPECTOR_1g813</name>
</gene>
<dbReference type="GO" id="GO:0004620">
    <property type="term" value="F:phospholipase activity"/>
    <property type="evidence" value="ECO:0007669"/>
    <property type="project" value="TreeGrafter"/>
</dbReference>
<dbReference type="OrthoDB" id="565043at2759"/>
<accession>A0A150H4C0</accession>
<dbReference type="GO" id="GO:0071944">
    <property type="term" value="C:cell periphery"/>
    <property type="evidence" value="ECO:0007669"/>
    <property type="project" value="TreeGrafter"/>
</dbReference>
<dbReference type="GO" id="GO:0016020">
    <property type="term" value="C:membrane"/>
    <property type="evidence" value="ECO:0007669"/>
    <property type="project" value="TreeGrafter"/>
</dbReference>
<feature type="compositionally biased region" description="Gly residues" evidence="1">
    <location>
        <begin position="447"/>
        <end position="459"/>
    </location>
</feature>
<reference evidence="3" key="1">
    <citation type="journal article" date="2016" name="Nat. Commun.">
        <title>The Gonium pectorale genome demonstrates co-option of cell cycle regulation during the evolution of multicellularity.</title>
        <authorList>
            <person name="Hanschen E.R."/>
            <person name="Marriage T.N."/>
            <person name="Ferris P.J."/>
            <person name="Hamaji T."/>
            <person name="Toyoda A."/>
            <person name="Fujiyama A."/>
            <person name="Neme R."/>
            <person name="Noguchi H."/>
            <person name="Minakuchi Y."/>
            <person name="Suzuki M."/>
            <person name="Kawai-Toyooka H."/>
            <person name="Smith D.R."/>
            <person name="Sparks H."/>
            <person name="Anderson J."/>
            <person name="Bakaric R."/>
            <person name="Luria V."/>
            <person name="Karger A."/>
            <person name="Kirschner M.W."/>
            <person name="Durand P.M."/>
            <person name="Michod R.E."/>
            <person name="Nozaki H."/>
            <person name="Olson B.J."/>
        </authorList>
    </citation>
    <scope>NUCLEOTIDE SEQUENCE [LARGE SCALE GENOMIC DNA]</scope>
    <source>
        <strain evidence="3">NIES-2863</strain>
    </source>
</reference>